<keyword evidence="3" id="KW-1185">Reference proteome</keyword>
<reference evidence="2 3" key="1">
    <citation type="journal article" date="2012" name="Stand. Genomic Sci.">
        <title>Complete genome sequencing and analysis of Saprospira grandis str. Lewin, a predatory marine bacterium.</title>
        <authorList>
            <person name="Saw J.H."/>
            <person name="Yuryev A."/>
            <person name="Kanbe M."/>
            <person name="Hou S."/>
            <person name="Young A.G."/>
            <person name="Aizawa S."/>
            <person name="Alam M."/>
        </authorList>
    </citation>
    <scope>NUCLEOTIDE SEQUENCE [LARGE SCALE GENOMIC DNA]</scope>
    <source>
        <strain evidence="2 3">Lewin</strain>
    </source>
</reference>
<gene>
    <name evidence="2" type="ordered locus">SGRA_4014</name>
</gene>
<dbReference type="STRING" id="984262.SGRA_4014"/>
<dbReference type="AlphaFoldDB" id="H6L8K4"/>
<dbReference type="Proteomes" id="UP000007519">
    <property type="component" value="Chromosome"/>
</dbReference>
<keyword evidence="1" id="KW-0732">Signal</keyword>
<feature type="chain" id="PRO_5012723095" evidence="1">
    <location>
        <begin position="16"/>
        <end position="449"/>
    </location>
</feature>
<dbReference type="Gene3D" id="2.20.110.10">
    <property type="entry name" value="Histone H3 K4-specific methyltransferase SET7/9 N-terminal domain"/>
    <property type="match status" value="1"/>
</dbReference>
<evidence type="ECO:0000256" key="1">
    <source>
        <dbReference type="SAM" id="SignalP"/>
    </source>
</evidence>
<dbReference type="RefSeq" id="WP_015694311.1">
    <property type="nucleotide sequence ID" value="NC_016940.1"/>
</dbReference>
<proteinExistence type="predicted"/>
<evidence type="ECO:0000313" key="2">
    <source>
        <dbReference type="EMBL" id="AFC26729.1"/>
    </source>
</evidence>
<protein>
    <submittedName>
        <fullName evidence="2">Uncharacterized protein</fullName>
    </submittedName>
</protein>
<dbReference type="EMBL" id="CP002831">
    <property type="protein sequence ID" value="AFC26729.1"/>
    <property type="molecule type" value="Genomic_DNA"/>
</dbReference>
<sequence>MRNYLFLLFTTYALAAFGQSPLVSFQQVLDKNKAEGLSPIYLLLDDNMLLNAQAFPFGTWRRDNPAEELNQGLSEGITYYLPFSQAYYRDQIHVKWAKLTPMEQYALHLFIEEAIAYCETFSLAQEEQYLANLQQLGSLPNYANRYAERQTYGFNVAAKELFVRYGPADFYGGNLKHPKPYFARQGFRRLQAFIYRRVKAGVPIENIERLFLGLQKLLPALKDGQYTAYDEKGRLQEEGEIRNGKPYGRCRHYRYSYGAPQEKLLAVDWQTDKKGRLKKLYFIDLYALSDMRHYLQYKKGKLQAYQIKLRDLRASSYYQLDSLSMDLRKKKVQLFRKNRKLPYTLSFKRAPERFSQYIWDQKELQEDIVLDLRLCDQEDICFPVEELTMANRIVGLYIAPQSPEEFVTKWKPLLQQFPRLKKVYLYLEKEADWPLYQELLDQGIKWELY</sequence>
<feature type="signal peptide" evidence="1">
    <location>
        <begin position="1"/>
        <end position="15"/>
    </location>
</feature>
<dbReference type="HOGENOM" id="CLU_609557_0_0_10"/>
<name>H6L8K4_SAPGL</name>
<organism evidence="2 3">
    <name type="scientific">Saprospira grandis (strain Lewin)</name>
    <dbReference type="NCBI Taxonomy" id="984262"/>
    <lineage>
        <taxon>Bacteria</taxon>
        <taxon>Pseudomonadati</taxon>
        <taxon>Bacteroidota</taxon>
        <taxon>Saprospiria</taxon>
        <taxon>Saprospirales</taxon>
        <taxon>Saprospiraceae</taxon>
        <taxon>Saprospira</taxon>
    </lineage>
</organism>
<evidence type="ECO:0000313" key="3">
    <source>
        <dbReference type="Proteomes" id="UP000007519"/>
    </source>
</evidence>
<dbReference type="KEGG" id="sgn:SGRA_4014"/>
<accession>H6L8K4</accession>